<keyword evidence="3" id="KW-1185">Reference proteome</keyword>
<evidence type="ECO:0000313" key="2">
    <source>
        <dbReference type="EMBL" id="GJC77874.1"/>
    </source>
</evidence>
<comment type="caution">
    <text evidence="2">The sequence shown here is derived from an EMBL/GenBank/DDBJ whole genome shotgun (WGS) entry which is preliminary data.</text>
</comment>
<dbReference type="EMBL" id="BPPX01000001">
    <property type="protein sequence ID" value="GJC77874.1"/>
    <property type="molecule type" value="Genomic_DNA"/>
</dbReference>
<protein>
    <submittedName>
        <fullName evidence="2">Uncharacterized protein</fullName>
    </submittedName>
</protein>
<name>A0AA37LM96_9PEZI</name>
<proteinExistence type="predicted"/>
<gene>
    <name evidence="2" type="ORF">ColLi_00712</name>
</gene>
<feature type="region of interest" description="Disordered" evidence="1">
    <location>
        <begin position="75"/>
        <end position="100"/>
    </location>
</feature>
<accession>A0AA37LM96</accession>
<evidence type="ECO:0000313" key="3">
    <source>
        <dbReference type="Proteomes" id="UP001055172"/>
    </source>
</evidence>
<sequence>MAYPSRTSCQIDSCKLRTEARRGILGYGHCPDIRSSSSQLSADATSVKRVGFIAECLGTLEAVAVLDSRLEQTEAQTKAAAPLQGEKHTGNPSSFSVSVR</sequence>
<dbReference type="Proteomes" id="UP001055172">
    <property type="component" value="Unassembled WGS sequence"/>
</dbReference>
<feature type="compositionally biased region" description="Polar residues" evidence="1">
    <location>
        <begin position="90"/>
        <end position="100"/>
    </location>
</feature>
<evidence type="ECO:0000256" key="1">
    <source>
        <dbReference type="SAM" id="MobiDB-lite"/>
    </source>
</evidence>
<dbReference type="AlphaFoldDB" id="A0AA37LM96"/>
<reference evidence="2 3" key="1">
    <citation type="submission" date="2021-07" db="EMBL/GenBank/DDBJ databases">
        <title>Genome data of Colletotrichum spaethianum.</title>
        <authorList>
            <person name="Utami Y.D."/>
            <person name="Hiruma K."/>
        </authorList>
    </citation>
    <scope>NUCLEOTIDE SEQUENCE [LARGE SCALE GENOMIC DNA]</scope>
    <source>
        <strain evidence="2 3">MAFF 242679</strain>
    </source>
</reference>
<organism evidence="2 3">
    <name type="scientific">Colletotrichum liriopes</name>
    <dbReference type="NCBI Taxonomy" id="708192"/>
    <lineage>
        <taxon>Eukaryota</taxon>
        <taxon>Fungi</taxon>
        <taxon>Dikarya</taxon>
        <taxon>Ascomycota</taxon>
        <taxon>Pezizomycotina</taxon>
        <taxon>Sordariomycetes</taxon>
        <taxon>Hypocreomycetidae</taxon>
        <taxon>Glomerellales</taxon>
        <taxon>Glomerellaceae</taxon>
        <taxon>Colletotrichum</taxon>
        <taxon>Colletotrichum spaethianum species complex</taxon>
    </lineage>
</organism>